<protein>
    <submittedName>
        <fullName evidence="2">Uncharacterized protein</fullName>
    </submittedName>
</protein>
<evidence type="ECO:0000256" key="1">
    <source>
        <dbReference type="SAM" id="SignalP"/>
    </source>
</evidence>
<dbReference type="EMBL" id="JABMOJ010000542">
    <property type="protein sequence ID" value="NQV66591.1"/>
    <property type="molecule type" value="Genomic_DNA"/>
</dbReference>
<keyword evidence="1" id="KW-0732">Signal</keyword>
<dbReference type="AlphaFoldDB" id="A0A972W009"/>
<feature type="chain" id="PRO_5037330492" evidence="1">
    <location>
        <begin position="31"/>
        <end position="181"/>
    </location>
</feature>
<proteinExistence type="predicted"/>
<sequence>MNRFNPDRYRHMGQRFYFICLLSFFVTSCATHPASIGTRLLICCPAEQYQTFSVSTGDMPAFLGPIMVSNFAVAFTSHGMELHEDGADLAVVLRYEQENFSLDEASDDFDERIATGNSLRFLAKIVIEVRETGAEPIIWAGQLHRIHDVGPGEYMHTGKASVALLEAFTTALKTFPWSSAK</sequence>
<organism evidence="2 3">
    <name type="scientific">SAR86 cluster bacterium</name>
    <dbReference type="NCBI Taxonomy" id="2030880"/>
    <lineage>
        <taxon>Bacteria</taxon>
        <taxon>Pseudomonadati</taxon>
        <taxon>Pseudomonadota</taxon>
        <taxon>Gammaproteobacteria</taxon>
        <taxon>SAR86 cluster</taxon>
    </lineage>
</organism>
<comment type="caution">
    <text evidence="2">The sequence shown here is derived from an EMBL/GenBank/DDBJ whole genome shotgun (WGS) entry which is preliminary data.</text>
</comment>
<evidence type="ECO:0000313" key="2">
    <source>
        <dbReference type="EMBL" id="NQV66591.1"/>
    </source>
</evidence>
<accession>A0A972W009</accession>
<evidence type="ECO:0000313" key="3">
    <source>
        <dbReference type="Proteomes" id="UP000754644"/>
    </source>
</evidence>
<dbReference type="PROSITE" id="PS51257">
    <property type="entry name" value="PROKAR_LIPOPROTEIN"/>
    <property type="match status" value="1"/>
</dbReference>
<gene>
    <name evidence="2" type="ORF">HQ497_14625</name>
</gene>
<feature type="signal peptide" evidence="1">
    <location>
        <begin position="1"/>
        <end position="30"/>
    </location>
</feature>
<name>A0A972W009_9GAMM</name>
<dbReference type="Proteomes" id="UP000754644">
    <property type="component" value="Unassembled WGS sequence"/>
</dbReference>
<reference evidence="2" key="1">
    <citation type="submission" date="2020-05" db="EMBL/GenBank/DDBJ databases">
        <title>Sulfur intermediates as new biogeochemical hubs in an aquatic model microbial ecosystem.</title>
        <authorList>
            <person name="Vigneron A."/>
        </authorList>
    </citation>
    <scope>NUCLEOTIDE SEQUENCE</scope>
    <source>
        <strain evidence="2">Bin.250</strain>
    </source>
</reference>